<dbReference type="HOGENOM" id="CLU_1224103_0_0_12"/>
<dbReference type="Proteomes" id="UP000005632">
    <property type="component" value="Chromosome"/>
</dbReference>
<dbReference type="RefSeq" id="WP_014271064.1">
    <property type="nucleotide sequence ID" value="NC_016633.1"/>
</dbReference>
<reference evidence="1 2" key="1">
    <citation type="submission" date="2011-11" db="EMBL/GenBank/DDBJ databases">
        <title>Complete sequence of Spirochaeta sp. grapes.</title>
        <authorList>
            <consortium name="US DOE Joint Genome Institute"/>
            <person name="Lucas S."/>
            <person name="Han J."/>
            <person name="Lapidus A."/>
            <person name="Cheng J.-F."/>
            <person name="Goodwin L."/>
            <person name="Pitluck S."/>
            <person name="Peters L."/>
            <person name="Ovchinnikova G."/>
            <person name="Munk A.C."/>
            <person name="Detter J.C."/>
            <person name="Han C."/>
            <person name="Tapia R."/>
            <person name="Land M."/>
            <person name="Hauser L."/>
            <person name="Kyrpides N."/>
            <person name="Ivanova N."/>
            <person name="Pagani I."/>
            <person name="Ritalahtilisa K."/>
            <person name="Loeffler F."/>
            <person name="Woyke T."/>
        </authorList>
    </citation>
    <scope>NUCLEOTIDE SEQUENCE [LARGE SCALE GENOMIC DNA]</scope>
    <source>
        <strain evidence="2">ATCC BAA-1885 / DSM 22778 / Grapes</strain>
    </source>
</reference>
<protein>
    <submittedName>
        <fullName evidence="1">Uncharacterized protein</fullName>
    </submittedName>
</protein>
<evidence type="ECO:0000313" key="2">
    <source>
        <dbReference type="Proteomes" id="UP000005632"/>
    </source>
</evidence>
<accession>G8QTI3</accession>
<keyword evidence="2" id="KW-1185">Reference proteome</keyword>
<sequence length="226" mass="25805">MSNSELLLFFSGTYEKSLNGKMLYRNYKLPEDEVISYIDRISNYPFLDFLDIINGYNDVSYLTYDDVFQFSSFEDATCNICKVIKNAGDEGYSCIEIGKMLENDGKQRKDGAYTKYGENHAKTACQLGLLHSMSNVYFLTCIGACVNDLPIDISEKFISRICLRNNLIKKIIRRIHTAGQASYFSEVDFLCQSTAERRSSNVKTVIRYIATHADTEGFFEALSFQK</sequence>
<gene>
    <name evidence="1" type="ordered locus">SpiGrapes_2461</name>
</gene>
<evidence type="ECO:0000313" key="1">
    <source>
        <dbReference type="EMBL" id="AEV30224.1"/>
    </source>
</evidence>
<dbReference type="EMBL" id="CP003155">
    <property type="protein sequence ID" value="AEV30224.1"/>
    <property type="molecule type" value="Genomic_DNA"/>
</dbReference>
<name>G8QTI3_SPHPG</name>
<dbReference type="OrthoDB" id="3078384at2"/>
<dbReference type="STRING" id="158190.SpiGrapes_2461"/>
<proteinExistence type="predicted"/>
<dbReference type="AlphaFoldDB" id="G8QTI3"/>
<dbReference type="KEGG" id="sgp:SpiGrapes_2461"/>
<organism evidence="1 2">
    <name type="scientific">Sphaerochaeta pleomorpha (strain ATCC BAA-1885 / DSM 22778 / Grapes)</name>
    <dbReference type="NCBI Taxonomy" id="158190"/>
    <lineage>
        <taxon>Bacteria</taxon>
        <taxon>Pseudomonadati</taxon>
        <taxon>Spirochaetota</taxon>
        <taxon>Spirochaetia</taxon>
        <taxon>Spirochaetales</taxon>
        <taxon>Sphaerochaetaceae</taxon>
        <taxon>Sphaerochaeta</taxon>
    </lineage>
</organism>